<name>A0A1Y1IQ25_KLENI</name>
<organism evidence="1 2">
    <name type="scientific">Klebsormidium nitens</name>
    <name type="common">Green alga</name>
    <name type="synonym">Ulothrix nitens</name>
    <dbReference type="NCBI Taxonomy" id="105231"/>
    <lineage>
        <taxon>Eukaryota</taxon>
        <taxon>Viridiplantae</taxon>
        <taxon>Streptophyta</taxon>
        <taxon>Klebsormidiophyceae</taxon>
        <taxon>Klebsormidiales</taxon>
        <taxon>Klebsormidiaceae</taxon>
        <taxon>Klebsormidium</taxon>
    </lineage>
</organism>
<gene>
    <name evidence="1" type="ORF">KFL_009310070</name>
</gene>
<protein>
    <submittedName>
        <fullName evidence="1">Uncharacterized protein</fullName>
    </submittedName>
</protein>
<dbReference type="EMBL" id="DF237880">
    <property type="protein sequence ID" value="GAQ92142.1"/>
    <property type="molecule type" value="Genomic_DNA"/>
</dbReference>
<dbReference type="AlphaFoldDB" id="A0A1Y1IQ25"/>
<sequence>MEMFDPQKITFLGEQKLLAVYEGRTLDDYGGAGEPDQHGEHHAWPQLLPPLANSAVKMLKKFAAADKLPVTTINQAAPFGSGEEL</sequence>
<evidence type="ECO:0000313" key="2">
    <source>
        <dbReference type="Proteomes" id="UP000054558"/>
    </source>
</evidence>
<proteinExistence type="predicted"/>
<keyword evidence="2" id="KW-1185">Reference proteome</keyword>
<evidence type="ECO:0000313" key="1">
    <source>
        <dbReference type="EMBL" id="GAQ92142.1"/>
    </source>
</evidence>
<accession>A0A1Y1IQ25</accession>
<reference evidence="1 2" key="1">
    <citation type="journal article" date="2014" name="Nat. Commun.">
        <title>Klebsormidium flaccidum genome reveals primary factors for plant terrestrial adaptation.</title>
        <authorList>
            <person name="Hori K."/>
            <person name="Maruyama F."/>
            <person name="Fujisawa T."/>
            <person name="Togashi T."/>
            <person name="Yamamoto N."/>
            <person name="Seo M."/>
            <person name="Sato S."/>
            <person name="Yamada T."/>
            <person name="Mori H."/>
            <person name="Tajima N."/>
            <person name="Moriyama T."/>
            <person name="Ikeuchi M."/>
            <person name="Watanabe M."/>
            <person name="Wada H."/>
            <person name="Kobayashi K."/>
            <person name="Saito M."/>
            <person name="Masuda T."/>
            <person name="Sasaki-Sekimoto Y."/>
            <person name="Mashiguchi K."/>
            <person name="Awai K."/>
            <person name="Shimojima M."/>
            <person name="Masuda S."/>
            <person name="Iwai M."/>
            <person name="Nobusawa T."/>
            <person name="Narise T."/>
            <person name="Kondo S."/>
            <person name="Saito H."/>
            <person name="Sato R."/>
            <person name="Murakawa M."/>
            <person name="Ihara Y."/>
            <person name="Oshima-Yamada Y."/>
            <person name="Ohtaka K."/>
            <person name="Satoh M."/>
            <person name="Sonobe K."/>
            <person name="Ishii M."/>
            <person name="Ohtani R."/>
            <person name="Kanamori-Sato M."/>
            <person name="Honoki R."/>
            <person name="Miyazaki D."/>
            <person name="Mochizuki H."/>
            <person name="Umetsu J."/>
            <person name="Higashi K."/>
            <person name="Shibata D."/>
            <person name="Kamiya Y."/>
            <person name="Sato N."/>
            <person name="Nakamura Y."/>
            <person name="Tabata S."/>
            <person name="Ida S."/>
            <person name="Kurokawa K."/>
            <person name="Ohta H."/>
        </authorList>
    </citation>
    <scope>NUCLEOTIDE SEQUENCE [LARGE SCALE GENOMIC DNA]</scope>
    <source>
        <strain evidence="1 2">NIES-2285</strain>
    </source>
</reference>
<dbReference type="Proteomes" id="UP000054558">
    <property type="component" value="Unassembled WGS sequence"/>
</dbReference>